<dbReference type="InterPro" id="IPR011990">
    <property type="entry name" value="TPR-like_helical_dom_sf"/>
</dbReference>
<dbReference type="PANTHER" id="PTHR35807">
    <property type="entry name" value="TRANSCRIPTIONAL REGULATOR REDD-RELATED"/>
    <property type="match status" value="1"/>
</dbReference>
<keyword evidence="11" id="KW-1185">Reference proteome</keyword>
<feature type="repeat" description="TPR" evidence="6">
    <location>
        <begin position="946"/>
        <end position="979"/>
    </location>
</feature>
<dbReference type="InterPro" id="IPR001867">
    <property type="entry name" value="OmpR/PhoB-type_DNA-bd"/>
</dbReference>
<dbReference type="CDD" id="cd15831">
    <property type="entry name" value="BTAD"/>
    <property type="match status" value="1"/>
</dbReference>
<dbReference type="Pfam" id="PF03704">
    <property type="entry name" value="BTAD"/>
    <property type="match status" value="1"/>
</dbReference>
<dbReference type="InterPro" id="IPR051677">
    <property type="entry name" value="AfsR-DnrI-RedD_regulator"/>
</dbReference>
<name>A0ABV1Q871_STRMI</name>
<feature type="domain" description="OmpR/PhoB-type" evidence="9">
    <location>
        <begin position="10"/>
        <end position="114"/>
    </location>
</feature>
<dbReference type="PRINTS" id="PR00364">
    <property type="entry name" value="DISEASERSIST"/>
</dbReference>
<dbReference type="Gene3D" id="1.25.40.10">
    <property type="entry name" value="Tetratricopeptide repeat domain"/>
    <property type="match status" value="2"/>
</dbReference>
<evidence type="ECO:0000259" key="9">
    <source>
        <dbReference type="PROSITE" id="PS51755"/>
    </source>
</evidence>
<evidence type="ECO:0000256" key="3">
    <source>
        <dbReference type="ARBA" id="ARBA00023015"/>
    </source>
</evidence>
<dbReference type="SMART" id="SM00028">
    <property type="entry name" value="TPR"/>
    <property type="match status" value="6"/>
</dbReference>
<dbReference type="PANTHER" id="PTHR35807:SF1">
    <property type="entry name" value="TRANSCRIPTIONAL REGULATOR REDD"/>
    <property type="match status" value="1"/>
</dbReference>
<keyword evidence="2" id="KW-0902">Two-component regulatory system</keyword>
<keyword evidence="4 7" id="KW-0238">DNA-binding</keyword>
<comment type="similarity">
    <text evidence="1">Belongs to the AfsR/DnrI/RedD regulatory family.</text>
</comment>
<dbReference type="PROSITE" id="PS50005">
    <property type="entry name" value="TPR"/>
    <property type="match status" value="2"/>
</dbReference>
<dbReference type="Proteomes" id="UP001456562">
    <property type="component" value="Unassembled WGS sequence"/>
</dbReference>
<feature type="region of interest" description="Disordered" evidence="8">
    <location>
        <begin position="280"/>
        <end position="425"/>
    </location>
</feature>
<dbReference type="Pfam" id="PF13191">
    <property type="entry name" value="AAA_16"/>
    <property type="match status" value="1"/>
</dbReference>
<evidence type="ECO:0000313" key="10">
    <source>
        <dbReference type="EMBL" id="MER0427358.1"/>
    </source>
</evidence>
<dbReference type="Pfam" id="PF00486">
    <property type="entry name" value="Trans_reg_C"/>
    <property type="match status" value="1"/>
</dbReference>
<comment type="caution">
    <text evidence="10">The sequence shown here is derived from an EMBL/GenBank/DDBJ whole genome shotgun (WGS) entry which is preliminary data.</text>
</comment>
<keyword evidence="3" id="KW-0805">Transcription regulation</keyword>
<dbReference type="SUPFAM" id="SSF52540">
    <property type="entry name" value="P-loop containing nucleoside triphosphate hydrolases"/>
    <property type="match status" value="1"/>
</dbReference>
<dbReference type="SMART" id="SM01043">
    <property type="entry name" value="BTAD"/>
    <property type="match status" value="1"/>
</dbReference>
<keyword evidence="6" id="KW-0802">TPR repeat</keyword>
<accession>A0ABV1Q871</accession>
<proteinExistence type="inferred from homology"/>
<feature type="compositionally biased region" description="Gly residues" evidence="8">
    <location>
        <begin position="339"/>
        <end position="387"/>
    </location>
</feature>
<dbReference type="InterPro" id="IPR016032">
    <property type="entry name" value="Sig_transdc_resp-reg_C-effctor"/>
</dbReference>
<dbReference type="Pfam" id="PF13424">
    <property type="entry name" value="TPR_12"/>
    <property type="match status" value="2"/>
</dbReference>
<evidence type="ECO:0000256" key="4">
    <source>
        <dbReference type="ARBA" id="ARBA00023125"/>
    </source>
</evidence>
<dbReference type="SUPFAM" id="SSF48452">
    <property type="entry name" value="TPR-like"/>
    <property type="match status" value="2"/>
</dbReference>
<dbReference type="InterPro" id="IPR036388">
    <property type="entry name" value="WH-like_DNA-bd_sf"/>
</dbReference>
<dbReference type="PROSITE" id="PS51755">
    <property type="entry name" value="OMPR_PHOB"/>
    <property type="match status" value="1"/>
</dbReference>
<feature type="DNA-binding region" description="OmpR/PhoB-type" evidence="7">
    <location>
        <begin position="10"/>
        <end position="114"/>
    </location>
</feature>
<dbReference type="EMBL" id="JBEJUE010000023">
    <property type="protein sequence ID" value="MER0427358.1"/>
    <property type="molecule type" value="Genomic_DNA"/>
</dbReference>
<feature type="compositionally biased region" description="Low complexity" evidence="8">
    <location>
        <begin position="296"/>
        <end position="312"/>
    </location>
</feature>
<dbReference type="InterPro" id="IPR027417">
    <property type="entry name" value="P-loop_NTPase"/>
</dbReference>
<keyword evidence="5" id="KW-0804">Transcription</keyword>
<reference evidence="10 11" key="1">
    <citation type="submission" date="2024-01" db="EMBL/GenBank/DDBJ databases">
        <title>Metagenomic exploration of the rhizosphere soil microbial community and their significance in facilitating the development of wild simulated ginseng.</title>
        <authorList>
            <person name="Huang J."/>
        </authorList>
    </citation>
    <scope>NUCLEOTIDE SEQUENCE [LARGE SCALE GENOMIC DNA]</scope>
    <source>
        <strain evidence="10 11">WY141</strain>
    </source>
</reference>
<dbReference type="SMART" id="SM00862">
    <property type="entry name" value="Trans_reg_C"/>
    <property type="match status" value="1"/>
</dbReference>
<protein>
    <submittedName>
        <fullName evidence="10">Tetratricopeptide repeat protein</fullName>
    </submittedName>
</protein>
<dbReference type="InterPro" id="IPR041664">
    <property type="entry name" value="AAA_16"/>
</dbReference>
<evidence type="ECO:0000256" key="2">
    <source>
        <dbReference type="ARBA" id="ARBA00023012"/>
    </source>
</evidence>
<evidence type="ECO:0000256" key="5">
    <source>
        <dbReference type="ARBA" id="ARBA00023163"/>
    </source>
</evidence>
<evidence type="ECO:0000313" key="11">
    <source>
        <dbReference type="Proteomes" id="UP001456562"/>
    </source>
</evidence>
<feature type="compositionally biased region" description="Basic residues" evidence="8">
    <location>
        <begin position="410"/>
        <end position="420"/>
    </location>
</feature>
<dbReference type="SUPFAM" id="SSF46894">
    <property type="entry name" value="C-terminal effector domain of the bipartite response regulators"/>
    <property type="match status" value="1"/>
</dbReference>
<evidence type="ECO:0000256" key="1">
    <source>
        <dbReference type="ARBA" id="ARBA00005820"/>
    </source>
</evidence>
<sequence length="1125" mass="117366">MSADAGGSAAGRAGTGGQVRIDLLGPVSARRGAVPLALGPVRRQAVLAALILRAPAFVTYRQLLDDVWGAETPGTGHRVLSSYVYSLRKALDVTGAGAARSVIRGGHGGYRLVPEGVSTDLGDLAEQVGRIHRAKAAGDLDTALVGSGRALELFRGEPLPGLPGPLAGTERERLARQRRTVLQDRAECLVLLGRHPEALDALMAAPLAQPHDEPLAGLRMRALYGSGRQAEALDLYRETRRRLLDELGMEPGEELRRVHQAVLRGDDHLLLGRPAGLSAAGAPTAGAPGAGGAGPARGAAEGRPGDVGDVGADPGGVGAEGSSAGRPLPEGDGRPDGSGHPGGTGRPGGSGRSGGAGSPGGSGGPGGAGRPDGFGGPSGPGRPGGAGSPDAPGRPAAPGRSDGSGPAGRAHPHPRPRARVRRNDLPGDTARLVGREEELALLTAAVSPEGVSVVAVDGTAGVGKTALVVRAARAIGDNYPDGCLFVDLHTHGAAHESVGPERALRRLLRAVRGSGDEIPDDLDDVADLVAAWRAATSELRLLLVVDDARSASQVRPLLPAGPGSRVLVAGRQRLLGLDADLRLTVEPLATGDAVGLLRELIGESRADREPEEAADLARRCGGLPLALRIASARLQNRPSWTLAFLAGRMSDDVRGLGELRAGDRSVEAAFRMSYDQLSPELRRGFRALGLAPTARFDVLTLAAMLGAPREEAEELLEDLVDASLLQQPHPGRYRLHDLVRAHARRLATEAPEEAAGYRTAVLDLYTAAGRIAGDWGPDGFPTGSGTTGPAPFPGWREASAWLKAAGGELVDVVAYAAAAGRFDHACWIAEALVDPLVHQGRYPECRAVLELALPCADLAEDRRMPSALRNCMGMVDIYQGRFPQARTWFTEALRLGRGQDDLREQARAVAGMGAAEWILGDVEEALAHLGEAVELAPRLGDDWLSGIALCNLGAIHSQQGRHEQALEHYAAAVAIAEKNGRPRAIGNALCFAADAHLALGRHAEATHLLRRAVELAREAEDLPLHAASLSRLATAEHVQGSLRSAVDIHREALSTLTPGASTWLEMEVRVRLGSTYAAAGRCAEARHEFETALALPGAGDHPRQNTMAREGLRAVDARGPGEQKK</sequence>
<evidence type="ECO:0000256" key="7">
    <source>
        <dbReference type="PROSITE-ProRule" id="PRU01091"/>
    </source>
</evidence>
<gene>
    <name evidence="10" type="ORF">ABR748_24430</name>
</gene>
<dbReference type="Gene3D" id="1.10.10.10">
    <property type="entry name" value="Winged helix-like DNA-binding domain superfamily/Winged helix DNA-binding domain"/>
    <property type="match status" value="2"/>
</dbReference>
<evidence type="ECO:0000256" key="6">
    <source>
        <dbReference type="PROSITE-ProRule" id="PRU00339"/>
    </source>
</evidence>
<feature type="compositionally biased region" description="Low complexity" evidence="8">
    <location>
        <begin position="388"/>
        <end position="409"/>
    </location>
</feature>
<dbReference type="InterPro" id="IPR019734">
    <property type="entry name" value="TPR_rpt"/>
</dbReference>
<feature type="repeat" description="TPR" evidence="6">
    <location>
        <begin position="906"/>
        <end position="939"/>
    </location>
</feature>
<dbReference type="Gene3D" id="3.40.50.300">
    <property type="entry name" value="P-loop containing nucleotide triphosphate hydrolases"/>
    <property type="match status" value="1"/>
</dbReference>
<dbReference type="RefSeq" id="WP_350240301.1">
    <property type="nucleotide sequence ID" value="NZ_JBEJUE010000023.1"/>
</dbReference>
<evidence type="ECO:0000256" key="8">
    <source>
        <dbReference type="SAM" id="MobiDB-lite"/>
    </source>
</evidence>
<dbReference type="InterPro" id="IPR005158">
    <property type="entry name" value="BTAD"/>
</dbReference>
<organism evidence="10 11">
    <name type="scientific">Streptomyces microflavus</name>
    <name type="common">Streptomyces lipmanii</name>
    <dbReference type="NCBI Taxonomy" id="1919"/>
    <lineage>
        <taxon>Bacteria</taxon>
        <taxon>Bacillati</taxon>
        <taxon>Actinomycetota</taxon>
        <taxon>Actinomycetes</taxon>
        <taxon>Kitasatosporales</taxon>
        <taxon>Streptomycetaceae</taxon>
        <taxon>Streptomyces</taxon>
    </lineage>
</organism>